<evidence type="ECO:0008006" key="8">
    <source>
        <dbReference type="Google" id="ProtNLM"/>
    </source>
</evidence>
<evidence type="ECO:0000256" key="2">
    <source>
        <dbReference type="ARBA" id="ARBA00022741"/>
    </source>
</evidence>
<feature type="compositionally biased region" description="Polar residues" evidence="5">
    <location>
        <begin position="304"/>
        <end position="319"/>
    </location>
</feature>
<dbReference type="OrthoDB" id="9989112at2759"/>
<reference evidence="6 7" key="1">
    <citation type="journal article" date="2020" name="ISME J.">
        <title>Uncovering the hidden diversity of litter-decomposition mechanisms in mushroom-forming fungi.</title>
        <authorList>
            <person name="Floudas D."/>
            <person name="Bentzer J."/>
            <person name="Ahren D."/>
            <person name="Johansson T."/>
            <person name="Persson P."/>
            <person name="Tunlid A."/>
        </authorList>
    </citation>
    <scope>NUCLEOTIDE SEQUENCE [LARGE SCALE GENOMIC DNA]</scope>
    <source>
        <strain evidence="6 7">CBS 146.42</strain>
    </source>
</reference>
<keyword evidence="3" id="KW-0342">GTP-binding</keyword>
<dbReference type="PROSITE" id="PS51419">
    <property type="entry name" value="RAB"/>
    <property type="match status" value="1"/>
</dbReference>
<feature type="region of interest" description="Disordered" evidence="5">
    <location>
        <begin position="162"/>
        <end position="219"/>
    </location>
</feature>
<dbReference type="Proteomes" id="UP000559027">
    <property type="component" value="Unassembled WGS sequence"/>
</dbReference>
<protein>
    <recommendedName>
        <fullName evidence="8">Ras-domain-containing protein</fullName>
    </recommendedName>
</protein>
<feature type="region of interest" description="Disordered" evidence="5">
    <location>
        <begin position="244"/>
        <end position="291"/>
    </location>
</feature>
<evidence type="ECO:0000313" key="7">
    <source>
        <dbReference type="Proteomes" id="UP000559027"/>
    </source>
</evidence>
<gene>
    <name evidence="6" type="ORF">D9756_010061</name>
</gene>
<dbReference type="PANTHER" id="PTHR47981:SF20">
    <property type="entry name" value="RAS-RELATED PROTEIN RAB-7A"/>
    <property type="match status" value="1"/>
</dbReference>
<evidence type="ECO:0000256" key="1">
    <source>
        <dbReference type="ARBA" id="ARBA00006270"/>
    </source>
</evidence>
<keyword evidence="2" id="KW-0547">Nucleotide-binding</keyword>
<dbReference type="SMART" id="SM00175">
    <property type="entry name" value="RAB"/>
    <property type="match status" value="1"/>
</dbReference>
<dbReference type="PANTHER" id="PTHR47981">
    <property type="entry name" value="RAB FAMILY"/>
    <property type="match status" value="1"/>
</dbReference>
<name>A0A8H5CRV5_9AGAR</name>
<dbReference type="Gene3D" id="3.40.50.300">
    <property type="entry name" value="P-loop containing nucleotide triphosphate hydrolases"/>
    <property type="match status" value="1"/>
</dbReference>
<keyword evidence="7" id="KW-1185">Reference proteome</keyword>
<feature type="compositionally biased region" description="Low complexity" evidence="5">
    <location>
        <begin position="277"/>
        <end position="291"/>
    </location>
</feature>
<keyword evidence="4" id="KW-0449">Lipoprotein</keyword>
<proteinExistence type="inferred from homology"/>
<dbReference type="EMBL" id="JAACJO010000031">
    <property type="protein sequence ID" value="KAF5346473.1"/>
    <property type="molecule type" value="Genomic_DNA"/>
</dbReference>
<dbReference type="GO" id="GO:0032889">
    <property type="term" value="P:regulation of vacuole fusion, non-autophagic"/>
    <property type="evidence" value="ECO:0007669"/>
    <property type="project" value="TreeGrafter"/>
</dbReference>
<feature type="compositionally biased region" description="Polar residues" evidence="5">
    <location>
        <begin position="210"/>
        <end position="219"/>
    </location>
</feature>
<dbReference type="InterPro" id="IPR027417">
    <property type="entry name" value="P-loop_NTPase"/>
</dbReference>
<feature type="region of interest" description="Disordered" evidence="5">
    <location>
        <begin position="303"/>
        <end position="352"/>
    </location>
</feature>
<dbReference type="FunFam" id="3.40.50.300:FF:001447">
    <property type="entry name" value="Ras-related protein Rab-1B"/>
    <property type="match status" value="1"/>
</dbReference>
<accession>A0A8H5CRV5</accession>
<dbReference type="NCBIfam" id="TIGR00231">
    <property type="entry name" value="small_GTP"/>
    <property type="match status" value="1"/>
</dbReference>
<dbReference type="SMART" id="SM00174">
    <property type="entry name" value="RHO"/>
    <property type="match status" value="1"/>
</dbReference>
<feature type="compositionally biased region" description="Polar residues" evidence="5">
    <location>
        <begin position="193"/>
        <end position="202"/>
    </location>
</feature>
<dbReference type="GO" id="GO:0005525">
    <property type="term" value="F:GTP binding"/>
    <property type="evidence" value="ECO:0007669"/>
    <property type="project" value="UniProtKB-KW"/>
</dbReference>
<dbReference type="PRINTS" id="PR00449">
    <property type="entry name" value="RASTRNSFRMNG"/>
</dbReference>
<dbReference type="InterPro" id="IPR005225">
    <property type="entry name" value="Small_GTP-bd"/>
</dbReference>
<feature type="compositionally biased region" description="Low complexity" evidence="5">
    <location>
        <begin position="254"/>
        <end position="264"/>
    </location>
</feature>
<dbReference type="SUPFAM" id="SSF52540">
    <property type="entry name" value="P-loop containing nucleoside triphosphate hydrolases"/>
    <property type="match status" value="1"/>
</dbReference>
<comment type="caution">
    <text evidence="6">The sequence shown here is derived from an EMBL/GenBank/DDBJ whole genome shotgun (WGS) entry which is preliminary data.</text>
</comment>
<evidence type="ECO:0000313" key="6">
    <source>
        <dbReference type="EMBL" id="KAF5346473.1"/>
    </source>
</evidence>
<dbReference type="GO" id="GO:0005770">
    <property type="term" value="C:late endosome"/>
    <property type="evidence" value="ECO:0007669"/>
    <property type="project" value="TreeGrafter"/>
</dbReference>
<feature type="compositionally biased region" description="Pro residues" evidence="5">
    <location>
        <begin position="331"/>
        <end position="344"/>
    </location>
</feature>
<dbReference type="PROSITE" id="PS51421">
    <property type="entry name" value="RAS"/>
    <property type="match status" value="1"/>
</dbReference>
<organism evidence="6 7">
    <name type="scientific">Leucocoprinus leucothites</name>
    <dbReference type="NCBI Taxonomy" id="201217"/>
    <lineage>
        <taxon>Eukaryota</taxon>
        <taxon>Fungi</taxon>
        <taxon>Dikarya</taxon>
        <taxon>Basidiomycota</taxon>
        <taxon>Agaricomycotina</taxon>
        <taxon>Agaricomycetes</taxon>
        <taxon>Agaricomycetidae</taxon>
        <taxon>Agaricales</taxon>
        <taxon>Agaricineae</taxon>
        <taxon>Agaricaceae</taxon>
        <taxon>Leucocoprinus</taxon>
    </lineage>
</organism>
<dbReference type="GO" id="GO:0003924">
    <property type="term" value="F:GTPase activity"/>
    <property type="evidence" value="ECO:0007669"/>
    <property type="project" value="InterPro"/>
</dbReference>
<dbReference type="GO" id="GO:0000329">
    <property type="term" value="C:fungal-type vacuole membrane"/>
    <property type="evidence" value="ECO:0007669"/>
    <property type="project" value="TreeGrafter"/>
</dbReference>
<comment type="similarity">
    <text evidence="1">Belongs to the small GTPase superfamily. Rab family.</text>
</comment>
<evidence type="ECO:0000256" key="5">
    <source>
        <dbReference type="SAM" id="MobiDB-lite"/>
    </source>
</evidence>
<evidence type="ECO:0000256" key="3">
    <source>
        <dbReference type="ARBA" id="ARBA00023134"/>
    </source>
</evidence>
<dbReference type="InterPro" id="IPR001806">
    <property type="entry name" value="Small_GTPase"/>
</dbReference>
<dbReference type="Pfam" id="PF00071">
    <property type="entry name" value="Ras"/>
    <property type="match status" value="1"/>
</dbReference>
<keyword evidence="4" id="KW-0636">Prenylation</keyword>
<feature type="compositionally biased region" description="Low complexity" evidence="5">
    <location>
        <begin position="162"/>
        <end position="174"/>
    </location>
</feature>
<dbReference type="SMART" id="SM00173">
    <property type="entry name" value="RAS"/>
    <property type="match status" value="1"/>
</dbReference>
<sequence>MSTAAATAMHTIKLVIIGASGVGKTSLRGQYISGRFSSGYRATIGADFIAKTVPHPTKPEQSVTIQIWDTAGQERFSSLSTAFFRGADAVILAFDVHQSETLDALKKWWAEFCVGVPLSEEDLLEHPCFVVGNKIDLAEDVQDERISLDVIHHFLAELIPSRDSPPSTTSTTPPTSYPIHVHKSPSIDIKPRSSPTDSTRQSPVDRLRSTTKSMNGKFNSISSINTTASVYLTPSSSVFTDAFHTARSSPEPPSSTLSTSASTPILRTAPALRQRRPTALSTGSTSSGSAATITPSLFAREQQENAASSNGLNETASTTPEDDPLDLPDPNGSPAPGPPLPPERGPSLHFTSAKTGEGVSELFEHIAARVVRKMEYEEYFEARRLHYREASGVETIRLGTDNRLHLKTIERIRNGCCT</sequence>
<evidence type="ECO:0000256" key="4">
    <source>
        <dbReference type="ARBA" id="ARBA00023289"/>
    </source>
</evidence>
<dbReference type="AlphaFoldDB" id="A0A8H5CRV5"/>